<dbReference type="SMART" id="SM00052">
    <property type="entry name" value="EAL"/>
    <property type="match status" value="1"/>
</dbReference>
<reference evidence="4 5" key="1">
    <citation type="journal article" date="2018" name="ISME J.">
        <title>Endosymbiont genomes yield clues of tubeworm success.</title>
        <authorList>
            <person name="Li Y."/>
            <person name="Liles M.R."/>
            <person name="Halanych K.M."/>
        </authorList>
    </citation>
    <scope>NUCLEOTIDE SEQUENCE [LARGE SCALE GENOMIC DNA]</scope>
    <source>
        <strain evidence="4">A1462</strain>
    </source>
</reference>
<dbReference type="PROSITE" id="PS50887">
    <property type="entry name" value="GGDEF"/>
    <property type="match status" value="1"/>
</dbReference>
<feature type="domain" description="GGDEF" evidence="3">
    <location>
        <begin position="315"/>
        <end position="443"/>
    </location>
</feature>
<keyword evidence="1" id="KW-1133">Transmembrane helix</keyword>
<dbReference type="InterPro" id="IPR043128">
    <property type="entry name" value="Rev_trsase/Diguanyl_cyclase"/>
</dbReference>
<dbReference type="SMART" id="SM00267">
    <property type="entry name" value="GGDEF"/>
    <property type="match status" value="1"/>
</dbReference>
<feature type="transmembrane region" description="Helical" evidence="1">
    <location>
        <begin position="252"/>
        <end position="272"/>
    </location>
</feature>
<evidence type="ECO:0008006" key="6">
    <source>
        <dbReference type="Google" id="ProtNLM"/>
    </source>
</evidence>
<organism evidence="4 5">
    <name type="scientific">endosymbiont of Escarpia spicata</name>
    <dbReference type="NCBI Taxonomy" id="2200908"/>
    <lineage>
        <taxon>Bacteria</taxon>
        <taxon>Pseudomonadati</taxon>
        <taxon>Pseudomonadota</taxon>
        <taxon>Gammaproteobacteria</taxon>
        <taxon>sulfur-oxidizing symbionts</taxon>
    </lineage>
</organism>
<dbReference type="EMBL" id="QFXE01000023">
    <property type="protein sequence ID" value="RDH80989.1"/>
    <property type="molecule type" value="Genomic_DNA"/>
</dbReference>
<proteinExistence type="predicted"/>
<dbReference type="InterPro" id="IPR050706">
    <property type="entry name" value="Cyclic-di-GMP_PDE-like"/>
</dbReference>
<dbReference type="InterPro" id="IPR000160">
    <property type="entry name" value="GGDEF_dom"/>
</dbReference>
<name>A0A370D7S7_9GAMM</name>
<dbReference type="InterPro" id="IPR045812">
    <property type="entry name" value="DAHL"/>
</dbReference>
<dbReference type="Gene3D" id="3.30.70.270">
    <property type="match status" value="1"/>
</dbReference>
<evidence type="ECO:0000313" key="4">
    <source>
        <dbReference type="EMBL" id="RDH80989.1"/>
    </source>
</evidence>
<dbReference type="PROSITE" id="PS50883">
    <property type="entry name" value="EAL"/>
    <property type="match status" value="1"/>
</dbReference>
<dbReference type="Gene3D" id="3.20.20.450">
    <property type="entry name" value="EAL domain"/>
    <property type="match status" value="1"/>
</dbReference>
<gene>
    <name evidence="4" type="ORF">DIZ78_18215</name>
</gene>
<dbReference type="GO" id="GO:0071111">
    <property type="term" value="F:cyclic-guanylate-specific phosphodiesterase activity"/>
    <property type="evidence" value="ECO:0007669"/>
    <property type="project" value="InterPro"/>
</dbReference>
<keyword evidence="5" id="KW-1185">Reference proteome</keyword>
<comment type="caution">
    <text evidence="4">The sequence shown here is derived from an EMBL/GenBank/DDBJ whole genome shotgun (WGS) entry which is preliminary data.</text>
</comment>
<accession>A0A370D7S7</accession>
<dbReference type="InterPro" id="IPR029787">
    <property type="entry name" value="Nucleotide_cyclase"/>
</dbReference>
<keyword evidence="1" id="KW-0472">Membrane</keyword>
<dbReference type="Pfam" id="PF00563">
    <property type="entry name" value="EAL"/>
    <property type="match status" value="1"/>
</dbReference>
<evidence type="ECO:0000256" key="1">
    <source>
        <dbReference type="SAM" id="Phobius"/>
    </source>
</evidence>
<feature type="transmembrane region" description="Helical" evidence="1">
    <location>
        <begin position="6"/>
        <end position="24"/>
    </location>
</feature>
<protein>
    <recommendedName>
        <fullName evidence="6">GGDEF-domain containing protein</fullName>
    </recommendedName>
</protein>
<dbReference type="AlphaFoldDB" id="A0A370D7S7"/>
<dbReference type="InterPro" id="IPR035919">
    <property type="entry name" value="EAL_sf"/>
</dbReference>
<dbReference type="InterPro" id="IPR001633">
    <property type="entry name" value="EAL_dom"/>
</dbReference>
<feature type="domain" description="EAL" evidence="2">
    <location>
        <begin position="454"/>
        <end position="703"/>
    </location>
</feature>
<dbReference type="Proteomes" id="UP000254771">
    <property type="component" value="Unassembled WGS sequence"/>
</dbReference>
<dbReference type="CDD" id="cd01948">
    <property type="entry name" value="EAL"/>
    <property type="match status" value="1"/>
</dbReference>
<dbReference type="Pfam" id="PF00990">
    <property type="entry name" value="GGDEF"/>
    <property type="match status" value="1"/>
</dbReference>
<dbReference type="PANTHER" id="PTHR33121:SF79">
    <property type="entry name" value="CYCLIC DI-GMP PHOSPHODIESTERASE PDED-RELATED"/>
    <property type="match status" value="1"/>
</dbReference>
<dbReference type="Pfam" id="PF19443">
    <property type="entry name" value="DAHL"/>
    <property type="match status" value="1"/>
</dbReference>
<sequence>MTVTGNIYAAVIAAFFVGALFFYTDSQTSRLLQLHSTVYDTIGDTERLEEQLDLHLLKASFFIYYNFDHTHSQLRKIRKRIGEIRENAYLQDPAFAETLAGFRQYEAKLAEKEELILRFATINSLIQNSTTHIPSLTARYLNLFEQGDGQYINELSRITSAVFLASRSLDKDFLTELRQGVDILQEYHFDDDAQARFNQVFLSHAKIFLKYLSLYGDTLQAALEVDTRGTLHQAKHLFLEMSLNKADQINRISTLLGFGFILSIFVIIFLLMGTDREHKKLIALHRKLEASAATDTLTQLPNRFAFEAEQKTPADHPTLVMLNIDGFKHINDFYGTAGGDEILTLLSKQLKSLLHTRSDSRLFRFGADDFGVLITTHENQEGPLKLAQDLINSVERNSFDIHGHEVQISIRAGLASEPPLLERANMALQQTKKQRNKLVRYDASLGIEEKVVTNQRITRLLKNAIRRNAVIPFFQPLYNNVSKRIEHYECLMRIQDEKGQLLAPFAFMQVAKESRIYSALSRIMLEKCLDRFQSSHYAFSVNLAVEDILDPEIREYLFDRLSSDPDLGKRMTIELLESEEVADYDALKSFLSQARSHGCHLAIDDFGAGYSSFKHILELEVDQLKIDASLIRNLDSDREAQLLVKAIVDVAREIGIKSTVAEFVHSRAVFERVKNLGIDYAQGYFIGKPAEDLMADERPVLVEEVS</sequence>
<dbReference type="SUPFAM" id="SSF55073">
    <property type="entry name" value="Nucleotide cyclase"/>
    <property type="match status" value="1"/>
</dbReference>
<evidence type="ECO:0000259" key="2">
    <source>
        <dbReference type="PROSITE" id="PS50883"/>
    </source>
</evidence>
<dbReference type="NCBIfam" id="TIGR00254">
    <property type="entry name" value="GGDEF"/>
    <property type="match status" value="1"/>
</dbReference>
<dbReference type="CDD" id="cd01949">
    <property type="entry name" value="GGDEF"/>
    <property type="match status" value="1"/>
</dbReference>
<keyword evidence="1" id="KW-0812">Transmembrane</keyword>
<dbReference type="SUPFAM" id="SSF141868">
    <property type="entry name" value="EAL domain-like"/>
    <property type="match status" value="1"/>
</dbReference>
<evidence type="ECO:0000313" key="5">
    <source>
        <dbReference type="Proteomes" id="UP000254771"/>
    </source>
</evidence>
<dbReference type="PANTHER" id="PTHR33121">
    <property type="entry name" value="CYCLIC DI-GMP PHOSPHODIESTERASE PDEF"/>
    <property type="match status" value="1"/>
</dbReference>
<evidence type="ECO:0000259" key="3">
    <source>
        <dbReference type="PROSITE" id="PS50887"/>
    </source>
</evidence>